<gene>
    <name evidence="5" type="ORF">MOMA_06436</name>
</gene>
<reference evidence="5 6" key="1">
    <citation type="journal article" date="2013" name="Genome Announc.">
        <title>Genome Sequence of Moraxella macacae 0408225, a Novel Bacterial Species Isolated from a Cynomolgus Macaque with Epistaxis.</title>
        <authorList>
            <person name="Ladner J.T."/>
            <person name="Whitehouse C.A."/>
            <person name="Koroleva G.I."/>
            <person name="Palacios G.F."/>
        </authorList>
    </citation>
    <scope>NUCLEOTIDE SEQUENCE [LARGE SCALE GENOMIC DNA]</scope>
    <source>
        <strain evidence="5 6">0408225</strain>
    </source>
</reference>
<dbReference type="eggNOG" id="COG1522">
    <property type="taxonomic scope" value="Bacteria"/>
</dbReference>
<organism evidence="5 6">
    <name type="scientific">Moraxella macacae 0408225</name>
    <dbReference type="NCBI Taxonomy" id="1230338"/>
    <lineage>
        <taxon>Bacteria</taxon>
        <taxon>Pseudomonadati</taxon>
        <taxon>Pseudomonadota</taxon>
        <taxon>Gammaproteobacteria</taxon>
        <taxon>Moraxellales</taxon>
        <taxon>Moraxellaceae</taxon>
        <taxon>Moraxella</taxon>
    </lineage>
</organism>
<proteinExistence type="predicted"/>
<evidence type="ECO:0000313" key="5">
    <source>
        <dbReference type="EMBL" id="ELA08177.1"/>
    </source>
</evidence>
<dbReference type="InterPro" id="IPR036388">
    <property type="entry name" value="WH-like_DNA-bd_sf"/>
</dbReference>
<dbReference type="InterPro" id="IPR000485">
    <property type="entry name" value="AsnC-type_HTH_dom"/>
</dbReference>
<dbReference type="Proteomes" id="UP000023795">
    <property type="component" value="Unassembled WGS sequence"/>
</dbReference>
<dbReference type="STRING" id="1230338.MOMA_06436"/>
<evidence type="ECO:0000256" key="3">
    <source>
        <dbReference type="ARBA" id="ARBA00023163"/>
    </source>
</evidence>
<dbReference type="Pfam" id="PF13412">
    <property type="entry name" value="HTH_24"/>
    <property type="match status" value="1"/>
</dbReference>
<evidence type="ECO:0000256" key="1">
    <source>
        <dbReference type="ARBA" id="ARBA00023015"/>
    </source>
</evidence>
<protein>
    <submittedName>
        <fullName evidence="5">Transcriptional regulator</fullName>
    </submittedName>
</protein>
<dbReference type="SUPFAM" id="SSF46785">
    <property type="entry name" value="Winged helix' DNA-binding domain"/>
    <property type="match status" value="1"/>
</dbReference>
<comment type="caution">
    <text evidence="5">The sequence shown here is derived from an EMBL/GenBank/DDBJ whole genome shotgun (WGS) entry which is preliminary data.</text>
</comment>
<dbReference type="PRINTS" id="PR00033">
    <property type="entry name" value="HTHASNC"/>
</dbReference>
<dbReference type="OrthoDB" id="8590699at2"/>
<feature type="domain" description="HTH asnC-type" evidence="4">
    <location>
        <begin position="5"/>
        <end position="66"/>
    </location>
</feature>
<dbReference type="InterPro" id="IPR019888">
    <property type="entry name" value="Tscrpt_reg_AsnC-like"/>
</dbReference>
<evidence type="ECO:0000256" key="2">
    <source>
        <dbReference type="ARBA" id="ARBA00023125"/>
    </source>
</evidence>
<dbReference type="PANTHER" id="PTHR30154:SF34">
    <property type="entry name" value="TRANSCRIPTIONAL REGULATOR AZLB"/>
    <property type="match status" value="1"/>
</dbReference>
<dbReference type="GO" id="GO:0043200">
    <property type="term" value="P:response to amino acid"/>
    <property type="evidence" value="ECO:0007669"/>
    <property type="project" value="TreeGrafter"/>
</dbReference>
<keyword evidence="2" id="KW-0238">DNA-binding</keyword>
<dbReference type="PATRIC" id="fig|1230338.3.peg.1373"/>
<accession>L2F581</accession>
<dbReference type="GO" id="GO:0043565">
    <property type="term" value="F:sequence-specific DNA binding"/>
    <property type="evidence" value="ECO:0007669"/>
    <property type="project" value="InterPro"/>
</dbReference>
<dbReference type="InterPro" id="IPR036390">
    <property type="entry name" value="WH_DNA-bd_sf"/>
</dbReference>
<dbReference type="EMBL" id="ANIN01000002">
    <property type="protein sequence ID" value="ELA08177.1"/>
    <property type="molecule type" value="Genomic_DNA"/>
</dbReference>
<dbReference type="PROSITE" id="PS50956">
    <property type="entry name" value="HTH_ASNC_2"/>
    <property type="match status" value="1"/>
</dbReference>
<keyword evidence="1" id="KW-0805">Transcription regulation</keyword>
<keyword evidence="6" id="KW-1185">Reference proteome</keyword>
<sequence>MQHEIDDIDKRILNILQEDATLPLKNISEQVHASVATCQRRIQFMMDTGVITKQVAIINPVELGFSLTTFVLIEMEKQNTALQEGFERLMNRLPNVMSCYEISGDFDFLLLVHAKNMEDYHRFTRDYLTFENNVRRFKSQFVMNFAKVGTKIELD</sequence>
<dbReference type="InterPro" id="IPR011008">
    <property type="entry name" value="Dimeric_a/b-barrel"/>
</dbReference>
<dbReference type="Gene3D" id="1.10.10.10">
    <property type="entry name" value="Winged helix-like DNA-binding domain superfamily/Winged helix DNA-binding domain"/>
    <property type="match status" value="1"/>
</dbReference>
<keyword evidence="3" id="KW-0804">Transcription</keyword>
<dbReference type="PANTHER" id="PTHR30154">
    <property type="entry name" value="LEUCINE-RESPONSIVE REGULATORY PROTEIN"/>
    <property type="match status" value="1"/>
</dbReference>
<dbReference type="RefSeq" id="WP_009501699.1">
    <property type="nucleotide sequence ID" value="NZ_ANIN01000002.1"/>
</dbReference>
<dbReference type="GO" id="GO:0005829">
    <property type="term" value="C:cytosol"/>
    <property type="evidence" value="ECO:0007669"/>
    <property type="project" value="TreeGrafter"/>
</dbReference>
<dbReference type="SUPFAM" id="SSF54909">
    <property type="entry name" value="Dimeric alpha+beta barrel"/>
    <property type="match status" value="1"/>
</dbReference>
<dbReference type="Gene3D" id="3.30.70.920">
    <property type="match status" value="1"/>
</dbReference>
<dbReference type="AlphaFoldDB" id="L2F581"/>
<name>L2F581_9GAMM</name>
<evidence type="ECO:0000259" key="4">
    <source>
        <dbReference type="PROSITE" id="PS50956"/>
    </source>
</evidence>
<dbReference type="Pfam" id="PF01037">
    <property type="entry name" value="AsnC_trans_reg"/>
    <property type="match status" value="1"/>
</dbReference>
<dbReference type="SMART" id="SM00344">
    <property type="entry name" value="HTH_ASNC"/>
    <property type="match status" value="1"/>
</dbReference>
<dbReference type="InterPro" id="IPR019887">
    <property type="entry name" value="Tscrpt_reg_AsnC/Lrp_C"/>
</dbReference>
<evidence type="ECO:0000313" key="6">
    <source>
        <dbReference type="Proteomes" id="UP000023795"/>
    </source>
</evidence>